<feature type="signal peptide" evidence="8">
    <location>
        <begin position="1"/>
        <end position="26"/>
    </location>
</feature>
<sequence>MKMRNNSALMLSLSLFLFSFSPSAKATNGMNLEGYGPKAHGLGGAGMAYDTGNSAVMNNPATLSLMKDGDARLSFGLRGLHPHVSAWYGGVESHSEGDSYFMPSMSYMRRDGRLSWGIALLAQGGMGTEYGEGAYLFSGGYSLKGSMVPLSGEEIRSEVSMGRVMLPLAYALTDRTGISLSVDLVWACMDLQMDIDGEHFGKLLMGSGGSVAGSMAASLKQMMAGGMMSDINHARIAFSNDNPFTGEADGYGFGVKTGVVHKLSDAVSIGASYHSKTRISDLETHHALISFNGSGDAFLDGPVSVKGSLKVRDFEWPETIAAGIALYPSDRWMLVGDVKFINWSAVMDTFTVSFTAEEGPLTGQSIDVVMDQNWDDQVVWSLGAQYSVSNELKIRAGANFANNPAPDATLNPLFPAIVTTHYTGGFGLRVKEQHQIGFALAYAPEVDETNEDDVQMTHGQTNWSLGYTYNF</sequence>
<keyword evidence="4" id="KW-0812">Transmembrane</keyword>
<evidence type="ECO:0000256" key="1">
    <source>
        <dbReference type="ARBA" id="ARBA00004571"/>
    </source>
</evidence>
<gene>
    <name evidence="9" type="ordered locus">Paes_0053</name>
</gene>
<keyword evidence="7" id="KW-0998">Cell outer membrane</keyword>
<dbReference type="AlphaFoldDB" id="B4S987"/>
<dbReference type="HOGENOM" id="CLU_035981_1_1_10"/>
<evidence type="ECO:0000256" key="8">
    <source>
        <dbReference type="SAM" id="SignalP"/>
    </source>
</evidence>
<comment type="similarity">
    <text evidence="2">Belongs to the OmpP1/FadL family.</text>
</comment>
<dbReference type="PANTHER" id="PTHR35093:SF8">
    <property type="entry name" value="OUTER MEMBRANE PROTEIN NMB0088-RELATED"/>
    <property type="match status" value="1"/>
</dbReference>
<accession>B4S987</accession>
<keyword evidence="6" id="KW-0472">Membrane</keyword>
<evidence type="ECO:0000313" key="10">
    <source>
        <dbReference type="Proteomes" id="UP000002725"/>
    </source>
</evidence>
<dbReference type="SUPFAM" id="SSF56935">
    <property type="entry name" value="Porins"/>
    <property type="match status" value="1"/>
</dbReference>
<feature type="chain" id="PRO_5002825791" evidence="8">
    <location>
        <begin position="27"/>
        <end position="471"/>
    </location>
</feature>
<dbReference type="InterPro" id="IPR005017">
    <property type="entry name" value="OMPP1/FadL/TodX"/>
</dbReference>
<dbReference type="eggNOG" id="COG2067">
    <property type="taxonomic scope" value="Bacteria"/>
</dbReference>
<evidence type="ECO:0000256" key="2">
    <source>
        <dbReference type="ARBA" id="ARBA00008163"/>
    </source>
</evidence>
<organism evidence="9 10">
    <name type="scientific">Prosthecochloris aestuarii (strain DSM 271 / SK 413)</name>
    <dbReference type="NCBI Taxonomy" id="290512"/>
    <lineage>
        <taxon>Bacteria</taxon>
        <taxon>Pseudomonadati</taxon>
        <taxon>Chlorobiota</taxon>
        <taxon>Chlorobiia</taxon>
        <taxon>Chlorobiales</taxon>
        <taxon>Chlorobiaceae</taxon>
        <taxon>Prosthecochloris</taxon>
    </lineage>
</organism>
<evidence type="ECO:0000256" key="5">
    <source>
        <dbReference type="ARBA" id="ARBA00022729"/>
    </source>
</evidence>
<dbReference type="GO" id="GO:0009279">
    <property type="term" value="C:cell outer membrane"/>
    <property type="evidence" value="ECO:0007669"/>
    <property type="project" value="UniProtKB-SubCell"/>
</dbReference>
<evidence type="ECO:0000256" key="3">
    <source>
        <dbReference type="ARBA" id="ARBA00022452"/>
    </source>
</evidence>
<dbReference type="GO" id="GO:0015483">
    <property type="term" value="F:long-chain fatty acid transporting porin activity"/>
    <property type="evidence" value="ECO:0007669"/>
    <property type="project" value="TreeGrafter"/>
</dbReference>
<dbReference type="RefSeq" id="WP_012504656.1">
    <property type="nucleotide sequence ID" value="NC_011059.1"/>
</dbReference>
<dbReference type="Gene3D" id="2.40.160.60">
    <property type="entry name" value="Outer membrane protein transport protein (OMPP1/FadL/TodX)"/>
    <property type="match status" value="1"/>
</dbReference>
<keyword evidence="10" id="KW-1185">Reference proteome</keyword>
<comment type="subcellular location">
    <subcellularLocation>
        <location evidence="1">Cell outer membrane</location>
        <topology evidence="1">Multi-pass membrane protein</topology>
    </subcellularLocation>
</comment>
<keyword evidence="3" id="KW-1134">Transmembrane beta strand</keyword>
<evidence type="ECO:0000313" key="9">
    <source>
        <dbReference type="EMBL" id="ACF45119.1"/>
    </source>
</evidence>
<evidence type="ECO:0000256" key="7">
    <source>
        <dbReference type="ARBA" id="ARBA00023237"/>
    </source>
</evidence>
<evidence type="ECO:0000256" key="4">
    <source>
        <dbReference type="ARBA" id="ARBA00022692"/>
    </source>
</evidence>
<dbReference type="EMBL" id="CP001108">
    <property type="protein sequence ID" value="ACF45119.1"/>
    <property type="molecule type" value="Genomic_DNA"/>
</dbReference>
<reference evidence="9" key="1">
    <citation type="submission" date="2008-06" db="EMBL/GenBank/DDBJ databases">
        <title>Complete sequence of chromosome of Prosthecochloris aestuarii DSM 271.</title>
        <authorList>
            <consortium name="US DOE Joint Genome Institute"/>
            <person name="Lucas S."/>
            <person name="Copeland A."/>
            <person name="Lapidus A."/>
            <person name="Glavina del Rio T."/>
            <person name="Dalin E."/>
            <person name="Tice H."/>
            <person name="Bruce D."/>
            <person name="Goodwin L."/>
            <person name="Pitluck S."/>
            <person name="Schmutz J."/>
            <person name="Larimer F."/>
            <person name="Land M."/>
            <person name="Hauser L."/>
            <person name="Kyrpides N."/>
            <person name="Anderson I."/>
            <person name="Liu Z."/>
            <person name="Li T."/>
            <person name="Zhao F."/>
            <person name="Overmann J."/>
            <person name="Bryant D.A."/>
            <person name="Richardson P."/>
        </authorList>
    </citation>
    <scope>NUCLEOTIDE SEQUENCE [LARGE SCALE GENOMIC DNA]</scope>
    <source>
        <strain evidence="9">DSM 271</strain>
    </source>
</reference>
<dbReference type="Pfam" id="PF03349">
    <property type="entry name" value="Toluene_X"/>
    <property type="match status" value="1"/>
</dbReference>
<dbReference type="KEGG" id="paa:Paes_0053"/>
<name>B4S987_PROA2</name>
<protein>
    <submittedName>
        <fullName evidence="9">Membrane protein involved in aromatic hydrocarbon degradation</fullName>
    </submittedName>
</protein>
<dbReference type="STRING" id="290512.Paes_0053"/>
<proteinExistence type="inferred from homology"/>
<evidence type="ECO:0000256" key="6">
    <source>
        <dbReference type="ARBA" id="ARBA00023136"/>
    </source>
</evidence>
<keyword evidence="5 8" id="KW-0732">Signal</keyword>
<dbReference type="PANTHER" id="PTHR35093">
    <property type="entry name" value="OUTER MEMBRANE PROTEIN NMB0088-RELATED"/>
    <property type="match status" value="1"/>
</dbReference>
<dbReference type="Proteomes" id="UP000002725">
    <property type="component" value="Chromosome"/>
</dbReference>